<dbReference type="AlphaFoldDB" id="A0A3E2V586"/>
<evidence type="ECO:0000313" key="1">
    <source>
        <dbReference type="EMBL" id="RGC05648.1"/>
    </source>
</evidence>
<dbReference type="RefSeq" id="WP_117535679.1">
    <property type="nucleotide sequence ID" value="NZ_QVEZ01000004.1"/>
</dbReference>
<dbReference type="InterPro" id="IPR018666">
    <property type="entry name" value="DUF2125"/>
</dbReference>
<reference evidence="1 2" key="1">
    <citation type="submission" date="2018-08" db="EMBL/GenBank/DDBJ databases">
        <title>A genome reference for cultivated species of the human gut microbiota.</title>
        <authorList>
            <person name="Zou Y."/>
            <person name="Xue W."/>
            <person name="Luo G."/>
        </authorList>
    </citation>
    <scope>NUCLEOTIDE SEQUENCE [LARGE SCALE GENOMIC DNA]</scope>
    <source>
        <strain evidence="1 2">AM42-11AC</strain>
    </source>
</reference>
<protein>
    <submittedName>
        <fullName evidence="1">DUF2125 domain-containing protein</fullName>
    </submittedName>
</protein>
<comment type="caution">
    <text evidence="1">The sequence shown here is derived from an EMBL/GenBank/DDBJ whole genome shotgun (WGS) entry which is preliminary data.</text>
</comment>
<dbReference type="Proteomes" id="UP000261079">
    <property type="component" value="Unassembled WGS sequence"/>
</dbReference>
<sequence length="129" mass="14308">MHHPALGPRLQRLCALGGRAHHRRRGREGSGRICADERLKTRTPLSGLTDAGEGRFGSGETAPTAWAQAERASGRRAACPRITIGGHPSKHNVEIRSFDKILLLIYTGMHIHMQKSRIEDRKYRHADSG</sequence>
<dbReference type="Pfam" id="PF09898">
    <property type="entry name" value="DUF2125"/>
    <property type="match status" value="1"/>
</dbReference>
<organism evidence="1 2">
    <name type="scientific">Faecalibacterium prausnitzii</name>
    <dbReference type="NCBI Taxonomy" id="853"/>
    <lineage>
        <taxon>Bacteria</taxon>
        <taxon>Bacillati</taxon>
        <taxon>Bacillota</taxon>
        <taxon>Clostridia</taxon>
        <taxon>Eubacteriales</taxon>
        <taxon>Oscillospiraceae</taxon>
        <taxon>Faecalibacterium</taxon>
    </lineage>
</organism>
<name>A0A3E2V586_9FIRM</name>
<proteinExistence type="predicted"/>
<accession>A0A3E2V586</accession>
<evidence type="ECO:0000313" key="2">
    <source>
        <dbReference type="Proteomes" id="UP000261079"/>
    </source>
</evidence>
<gene>
    <name evidence="1" type="ORF">DW905_08200</name>
</gene>
<dbReference type="EMBL" id="QVEZ01000004">
    <property type="protein sequence ID" value="RGC05648.1"/>
    <property type="molecule type" value="Genomic_DNA"/>
</dbReference>